<comment type="caution">
    <text evidence="3">The sequence shown here is derived from an EMBL/GenBank/DDBJ whole genome shotgun (WGS) entry which is preliminary data.</text>
</comment>
<accession>A0ABU9M3E3</accession>
<reference evidence="3 4" key="1">
    <citation type="journal article" date="2018" name="Arch. Microbiol.">
        <title>Hymenobacter segetis sp. nov., isolated from soil.</title>
        <authorList>
            <person name="Ten L.N."/>
            <person name="Lim S.J."/>
            <person name="Kim B.O."/>
            <person name="Kang I.K."/>
            <person name="Jung H.Y."/>
        </authorList>
    </citation>
    <scope>NUCLEOTIDE SEQUENCE [LARGE SCALE GENOMIC DNA]</scope>
    <source>
        <strain evidence="3 4">S7-3-11</strain>
    </source>
</reference>
<name>A0ABU9M3E3_9BACT</name>
<evidence type="ECO:0000256" key="2">
    <source>
        <dbReference type="SAM" id="SignalP"/>
    </source>
</evidence>
<keyword evidence="2" id="KW-0732">Signal</keyword>
<feature type="signal peptide" evidence="2">
    <location>
        <begin position="1"/>
        <end position="20"/>
    </location>
</feature>
<sequence length="203" mass="21788">MKTSRLLALLMLASPLAALAQTKPTTPTTAPKPTTTTTTKPTTTTTTTPAGTQQQTEVTEDLDPETGKVIRRTTRTINVPAGTATSPAPAPSSSTVMDAPVGPATDAQVTAFLRKKTVVSTLTTTGLLSAYDLFMQRVRSDRANWTPTNWANAAAIMSSLNDRYQQLRSSFSLDDKLTIRSQQGEFQALRTAKQISTQVSDKL</sequence>
<evidence type="ECO:0000256" key="1">
    <source>
        <dbReference type="SAM" id="MobiDB-lite"/>
    </source>
</evidence>
<feature type="region of interest" description="Disordered" evidence="1">
    <location>
        <begin position="21"/>
        <end position="65"/>
    </location>
</feature>
<feature type="chain" id="PRO_5045138047" evidence="2">
    <location>
        <begin position="21"/>
        <end position="203"/>
    </location>
</feature>
<proteinExistence type="predicted"/>
<keyword evidence="4" id="KW-1185">Reference proteome</keyword>
<gene>
    <name evidence="3" type="ORF">AAFH49_18575</name>
</gene>
<feature type="compositionally biased region" description="Low complexity" evidence="1">
    <location>
        <begin position="21"/>
        <end position="56"/>
    </location>
</feature>
<dbReference type="EMBL" id="JBCEVZ010000062">
    <property type="protein sequence ID" value="MEL5996228.1"/>
    <property type="molecule type" value="Genomic_DNA"/>
</dbReference>
<dbReference type="RefSeq" id="WP_342300534.1">
    <property type="nucleotide sequence ID" value="NZ_JBCEVZ010000062.1"/>
</dbReference>
<evidence type="ECO:0000313" key="4">
    <source>
        <dbReference type="Proteomes" id="UP001479606"/>
    </source>
</evidence>
<dbReference type="Proteomes" id="UP001479606">
    <property type="component" value="Unassembled WGS sequence"/>
</dbReference>
<protein>
    <submittedName>
        <fullName evidence="3">Uncharacterized protein</fullName>
    </submittedName>
</protein>
<organism evidence="3 4">
    <name type="scientific">Hymenobacter segetis</name>
    <dbReference type="NCBI Taxonomy" id="2025509"/>
    <lineage>
        <taxon>Bacteria</taxon>
        <taxon>Pseudomonadati</taxon>
        <taxon>Bacteroidota</taxon>
        <taxon>Cytophagia</taxon>
        <taxon>Cytophagales</taxon>
        <taxon>Hymenobacteraceae</taxon>
        <taxon>Hymenobacter</taxon>
    </lineage>
</organism>
<evidence type="ECO:0000313" key="3">
    <source>
        <dbReference type="EMBL" id="MEL5996228.1"/>
    </source>
</evidence>